<feature type="repeat" description="ANK" evidence="3">
    <location>
        <begin position="536"/>
        <end position="568"/>
    </location>
</feature>
<dbReference type="SUPFAM" id="SSF48403">
    <property type="entry name" value="Ankyrin repeat"/>
    <property type="match status" value="2"/>
</dbReference>
<feature type="compositionally biased region" description="Basic and acidic residues" evidence="5">
    <location>
        <begin position="604"/>
        <end position="624"/>
    </location>
</feature>
<keyword evidence="2 3" id="KW-0040">ANK repeat</keyword>
<evidence type="ECO:0000313" key="6">
    <source>
        <dbReference type="EMBL" id="KAJ5488758.1"/>
    </source>
</evidence>
<dbReference type="PANTHER" id="PTHR24198">
    <property type="entry name" value="ANKYRIN REPEAT AND PROTEIN KINASE DOMAIN-CONTAINING PROTEIN"/>
    <property type="match status" value="1"/>
</dbReference>
<evidence type="ECO:0000256" key="2">
    <source>
        <dbReference type="ARBA" id="ARBA00023043"/>
    </source>
</evidence>
<dbReference type="InterPro" id="IPR002110">
    <property type="entry name" value="Ankyrin_rpt"/>
</dbReference>
<feature type="repeat" description="ANK" evidence="3">
    <location>
        <begin position="1458"/>
        <end position="1490"/>
    </location>
</feature>
<accession>A0A9X0BXW5</accession>
<sequence>MAITIPSLPLQHRDFVHHVQSHPDTSVGELVKPFNDFDAFARKIFAQSSSEISAKVGCVNVVPLYNETTKDADIRVRARDMTTESPEQKEKYLLPLPSSKRRANGSPAVVPTLEEFQNNFALFTEGALSDMDWSNVVVAGSAVVTSLLPVPEKYRNSKRGLRQYYHEEFAPASDVDLFLYGLNEEQAIEKIKQIEDKIRNTILYETTTIRTKNAITIASQYPTRHVQIVLRVYSSVSEILTGFDVDCSCVAYDGQQVFASPRAIAAFITQTNQIDLTRRSPSYESRLSKYSHRGFEVFWPLLDRSKVDPTIFERNFNRTEGLARLLILEKLPRPEDRDNYLTKRREERGRPPLSLYLRRRQGRELRGNIKDDWEDEVPDWQENDQISDYHTFTIPYGRRFNARKIEKLLYTKDLLLNAEWNQDRDVYLHRHPAFFGDVEDIIGDCCGACPPAVTEEELKIAEEESKKYVSGGISFIKDNPGRQEIGSFNPITDTDWTAMAYIGSTEMLCQAIVSHDLAAVQSVLDEGLDPNRRDYTGRTPLQLACMSSTPEIVQCLVDHDARLISRMADGQTALHLAAARGASEIVSILLTRSLKNQESEDDTKENKSAREKGQRGRGGKNEVKDGDEDEDDNDGGNEQATSDASHTSASYVKVDVDKKEDTGVTHDTIDENDAEPDIYDINVTAWDNLASPLHLAILHGHVETVETLVATFGADVLMPIKIRDDYSQQAKAAILTLVLALALPLQKAKEMSLALLKLGASPAQGDINRFTSVDFIAQTDYLELIDLYLEHDRPAVQRAINHIVVQVQSWYGSKAEVCSPLVNALCAKNAKGATKLLGLGAKTSFSLHDYLDAMKSQSKADNYMGDEQRLVQMKIKQPLIHAIERELPLVAIELLSRGVDFNCEFEESYNVYWTALDATVHRLTELKRELEPVINRRTLYGVPDPVFFEKPEQEYLTGLGPDTYKLFGAKGLISKTKTDNERYEKENERLDADEARLEEGAAKKRKVTESLIRNFELLKTDLLSRGAKTWAELHPGEGSNSRQTFRQNTRQFNKKPAKPFELKLFGAVFALDDITYEGHVQMFEAAWRGDLDTIKSLTLHMWGPNADQKPLMISRADVTGLSCLQIAVMRGHLAVAKGILKILRVQHKVKESETRKRFEIDSDTDADSSDDEDLRITSHVVDDRFTHENIGEVASSVESDVSPRQALQAYFPVEAFAEELIEKEKFSYVGMNTWSGYTMKVGTLIQYAIYKNDLGLLEWLLNAGHECASADHSDKNPFTLAQQDLQLAIILGHTECLGLMIRSTAVGLPLANISSKSGIAAPERYYQGLSIRGQKRKDWASAGRPDSVPQRSGFDEGGRSPVLISATLGKLASTEWFLGTAPGRYYLEYVNQHTEDEAVQRLCQSQLGLEASVMQWLQTRNELILHCAVLSHPCEESEKLVQFLVDQHPECLEARSSEGHTPLALAFSLQRISFARILIKAGANLAVRDKEGCNLLHLILCSPRLGTWPKLAQASALIEMIDKEQLSAMLMQRAGEGSRTPFANWVHKCQALSPLEPQPNDSNEPTSWDVARQITHLILDLGQSSNYKFLELLDGAGNTIAHDCVKRCFPQILDCILDRRPDLLYRENATGATALEMAVAAWLNETTRNPPEIASPGTRRNHHFHQTPNYKFKSNSAVESEKTRSQIMIEACQKRATMNPAKRRLVTLYEANEVTKRLAAMDRSREKREERADHSGRGYRTSRFGRRYGRYDRYHEEAVQDMDEVTLWGEWAAQWR</sequence>
<feature type="repeat" description="ANK" evidence="3">
    <location>
        <begin position="688"/>
        <end position="716"/>
    </location>
</feature>
<dbReference type="RefSeq" id="XP_056790791.1">
    <property type="nucleotide sequence ID" value="XM_056933250.1"/>
</dbReference>
<dbReference type="SMART" id="SM00248">
    <property type="entry name" value="ANK"/>
    <property type="match status" value="10"/>
</dbReference>
<evidence type="ECO:0000256" key="1">
    <source>
        <dbReference type="ARBA" id="ARBA00022737"/>
    </source>
</evidence>
<feature type="region of interest" description="Disordered" evidence="5">
    <location>
        <begin position="1034"/>
        <end position="1053"/>
    </location>
</feature>
<proteinExistence type="predicted"/>
<dbReference type="PROSITE" id="PS50297">
    <property type="entry name" value="ANK_REP_REGION"/>
    <property type="match status" value="3"/>
</dbReference>
<feature type="region of interest" description="Disordered" evidence="5">
    <location>
        <begin position="1337"/>
        <end position="1356"/>
    </location>
</feature>
<dbReference type="EMBL" id="JAPWDQ010000004">
    <property type="protein sequence ID" value="KAJ5488758.1"/>
    <property type="molecule type" value="Genomic_DNA"/>
</dbReference>
<dbReference type="PANTHER" id="PTHR24198:SF165">
    <property type="entry name" value="ANKYRIN REPEAT-CONTAINING PROTEIN-RELATED"/>
    <property type="match status" value="1"/>
</dbReference>
<dbReference type="GeneID" id="81623499"/>
<feature type="compositionally biased region" description="Polar residues" evidence="5">
    <location>
        <begin position="1038"/>
        <end position="1051"/>
    </location>
</feature>
<evidence type="ECO:0000256" key="4">
    <source>
        <dbReference type="SAM" id="Coils"/>
    </source>
</evidence>
<feature type="region of interest" description="Disordered" evidence="5">
    <location>
        <begin position="595"/>
        <end position="657"/>
    </location>
</feature>
<protein>
    <recommendedName>
        <fullName evidence="8">Ankyrin repeat protein</fullName>
    </recommendedName>
</protein>
<dbReference type="Pfam" id="PF00023">
    <property type="entry name" value="Ank"/>
    <property type="match status" value="1"/>
</dbReference>
<feature type="repeat" description="ANK" evidence="3">
    <location>
        <begin position="569"/>
        <end position="601"/>
    </location>
</feature>
<organism evidence="6 7">
    <name type="scientific">Penicillium diatomitis</name>
    <dbReference type="NCBI Taxonomy" id="2819901"/>
    <lineage>
        <taxon>Eukaryota</taxon>
        <taxon>Fungi</taxon>
        <taxon>Dikarya</taxon>
        <taxon>Ascomycota</taxon>
        <taxon>Pezizomycotina</taxon>
        <taxon>Eurotiomycetes</taxon>
        <taxon>Eurotiomycetidae</taxon>
        <taxon>Eurotiales</taxon>
        <taxon>Aspergillaceae</taxon>
        <taxon>Penicillium</taxon>
    </lineage>
</organism>
<keyword evidence="4" id="KW-0175">Coiled coil</keyword>
<reference evidence="6" key="2">
    <citation type="journal article" date="2023" name="IMA Fungus">
        <title>Comparative genomic study of the Penicillium genus elucidates a diverse pangenome and 15 lateral gene transfer events.</title>
        <authorList>
            <person name="Petersen C."/>
            <person name="Sorensen T."/>
            <person name="Nielsen M.R."/>
            <person name="Sondergaard T.E."/>
            <person name="Sorensen J.L."/>
            <person name="Fitzpatrick D.A."/>
            <person name="Frisvad J.C."/>
            <person name="Nielsen K.L."/>
        </authorList>
    </citation>
    <scope>NUCLEOTIDE SEQUENCE</scope>
    <source>
        <strain evidence="6">IBT 30728</strain>
    </source>
</reference>
<dbReference type="PROSITE" id="PS50088">
    <property type="entry name" value="ANK_REPEAT"/>
    <property type="match status" value="4"/>
</dbReference>
<name>A0A9X0BXW5_9EURO</name>
<keyword evidence="7" id="KW-1185">Reference proteome</keyword>
<evidence type="ECO:0000256" key="3">
    <source>
        <dbReference type="PROSITE-ProRule" id="PRU00023"/>
    </source>
</evidence>
<dbReference type="Proteomes" id="UP001148312">
    <property type="component" value="Unassembled WGS sequence"/>
</dbReference>
<keyword evidence="1" id="KW-0677">Repeat</keyword>
<dbReference type="Gene3D" id="1.25.40.20">
    <property type="entry name" value="Ankyrin repeat-containing domain"/>
    <property type="match status" value="4"/>
</dbReference>
<feature type="compositionally biased region" description="Polar residues" evidence="5">
    <location>
        <begin position="639"/>
        <end position="650"/>
    </location>
</feature>
<feature type="compositionally biased region" description="Acidic residues" evidence="5">
    <location>
        <begin position="625"/>
        <end position="635"/>
    </location>
</feature>
<evidence type="ECO:0008006" key="8">
    <source>
        <dbReference type="Google" id="ProtNLM"/>
    </source>
</evidence>
<evidence type="ECO:0000313" key="7">
    <source>
        <dbReference type="Proteomes" id="UP001148312"/>
    </source>
</evidence>
<dbReference type="InterPro" id="IPR036770">
    <property type="entry name" value="Ankyrin_rpt-contain_sf"/>
</dbReference>
<feature type="coiled-coil region" evidence="4">
    <location>
        <begin position="973"/>
        <end position="1003"/>
    </location>
</feature>
<gene>
    <name evidence="6" type="ORF">N7539_003648</name>
</gene>
<comment type="caution">
    <text evidence="6">The sequence shown here is derived from an EMBL/GenBank/DDBJ whole genome shotgun (WGS) entry which is preliminary data.</text>
</comment>
<reference evidence="6" key="1">
    <citation type="submission" date="2022-12" db="EMBL/GenBank/DDBJ databases">
        <authorList>
            <person name="Petersen C."/>
        </authorList>
    </citation>
    <scope>NUCLEOTIDE SEQUENCE</scope>
    <source>
        <strain evidence="6">IBT 30728</strain>
    </source>
</reference>
<evidence type="ECO:0000256" key="5">
    <source>
        <dbReference type="SAM" id="MobiDB-lite"/>
    </source>
</evidence>
<dbReference type="Pfam" id="PF12796">
    <property type="entry name" value="Ank_2"/>
    <property type="match status" value="1"/>
</dbReference>